<reference evidence="1" key="1">
    <citation type="submission" date="2022-07" db="EMBL/GenBank/DDBJ databases">
        <title>Phylogenomic reconstructions and comparative analyses of Kickxellomycotina fungi.</title>
        <authorList>
            <person name="Reynolds N.K."/>
            <person name="Stajich J.E."/>
            <person name="Barry K."/>
            <person name="Grigoriev I.V."/>
            <person name="Crous P."/>
            <person name="Smith M.E."/>
        </authorList>
    </citation>
    <scope>NUCLEOTIDE SEQUENCE</scope>
    <source>
        <strain evidence="1">NBRC 105414</strain>
    </source>
</reference>
<evidence type="ECO:0000313" key="2">
    <source>
        <dbReference type="Proteomes" id="UP001140217"/>
    </source>
</evidence>
<keyword evidence="2" id="KW-1185">Reference proteome</keyword>
<proteinExistence type="predicted"/>
<evidence type="ECO:0000313" key="1">
    <source>
        <dbReference type="EMBL" id="KAJ2782209.1"/>
    </source>
</evidence>
<dbReference type="OrthoDB" id="5528913at2759"/>
<protein>
    <submittedName>
        <fullName evidence="1">Uncharacterized protein</fullName>
    </submittedName>
</protein>
<dbReference type="EMBL" id="JANBUL010000079">
    <property type="protein sequence ID" value="KAJ2782209.1"/>
    <property type="molecule type" value="Genomic_DNA"/>
</dbReference>
<organism evidence="1 2">
    <name type="scientific">Coemansia javaensis</name>
    <dbReference type="NCBI Taxonomy" id="2761396"/>
    <lineage>
        <taxon>Eukaryota</taxon>
        <taxon>Fungi</taxon>
        <taxon>Fungi incertae sedis</taxon>
        <taxon>Zoopagomycota</taxon>
        <taxon>Kickxellomycotina</taxon>
        <taxon>Kickxellomycetes</taxon>
        <taxon>Kickxellales</taxon>
        <taxon>Kickxellaceae</taxon>
        <taxon>Coemansia</taxon>
    </lineage>
</organism>
<dbReference type="Proteomes" id="UP001140217">
    <property type="component" value="Unassembled WGS sequence"/>
</dbReference>
<comment type="caution">
    <text evidence="1">The sequence shown here is derived from an EMBL/GenBank/DDBJ whole genome shotgun (WGS) entry which is preliminary data.</text>
</comment>
<sequence length="315" mass="34523">MLIHDLPNDIPRLILEDIFEDIGASGGKGRLGAGFMPAAIRSNLGLAVSIGCLHVVKEVHLCVWGEASASITLNEAVRFMRATASKLDGVKSLKICNIYGWLTSLYAGQLEEFNSSGVFPFPCGKLTLVHVEEIVDNTSTAWRLHLPGLQQLRVDTPNSTRSLLEHTLMIGSRDMVVRPDDITSTTLTQLVIHSAASVDTMLGLVQKLPNLIHLFLSCFVPDVIEADLTVPGPDDEAVLEPFNAKLNDLTLSHQGVWPLGKLTTVVWHLVLRVPTLRHLTVGNGEKLPMEEFVSVYSERYPHLASVKLDLPPFSV</sequence>
<gene>
    <name evidence="1" type="ORF">H4R18_002418</name>
</gene>
<name>A0A9W8HF60_9FUNG</name>
<dbReference type="AlphaFoldDB" id="A0A9W8HF60"/>
<accession>A0A9W8HF60</accession>